<gene>
    <name evidence="1" type="ORF">GCM10022261_11900</name>
</gene>
<protein>
    <recommendedName>
        <fullName evidence="3">SipW-cognate class signal peptide</fullName>
    </recommendedName>
</protein>
<dbReference type="Proteomes" id="UP001501586">
    <property type="component" value="Unassembled WGS sequence"/>
</dbReference>
<evidence type="ECO:0000313" key="2">
    <source>
        <dbReference type="Proteomes" id="UP001501586"/>
    </source>
</evidence>
<evidence type="ECO:0008006" key="3">
    <source>
        <dbReference type="Google" id="ProtNLM"/>
    </source>
</evidence>
<accession>A0ABP8EI68</accession>
<organism evidence="1 2">
    <name type="scientific">Brevibacterium daeguense</name>
    <dbReference type="NCBI Taxonomy" id="909936"/>
    <lineage>
        <taxon>Bacteria</taxon>
        <taxon>Bacillati</taxon>
        <taxon>Actinomycetota</taxon>
        <taxon>Actinomycetes</taxon>
        <taxon>Micrococcales</taxon>
        <taxon>Brevibacteriaceae</taxon>
        <taxon>Brevibacterium</taxon>
    </lineage>
</organism>
<comment type="caution">
    <text evidence="1">The sequence shown here is derived from an EMBL/GenBank/DDBJ whole genome shotgun (WGS) entry which is preliminary data.</text>
</comment>
<sequence>MASDASSSSSRSRRLLVPLAVMGAAAAIAVGSGASFTSTTSSAPNVVTAGAFSQTNTAEGSAIFTLDAAMPGDTTTGTATVTNTGDFAGEFTLVESDDTTTFPAGTLDLVVTDTTDSASPVEVYNGDLGGLESQTLGTIAPEESRTYTFDVTFDEAAGNDAQGAQASAAYTWNAVQTS</sequence>
<reference evidence="2" key="1">
    <citation type="journal article" date="2019" name="Int. J. Syst. Evol. Microbiol.">
        <title>The Global Catalogue of Microorganisms (GCM) 10K type strain sequencing project: providing services to taxonomists for standard genome sequencing and annotation.</title>
        <authorList>
            <consortium name="The Broad Institute Genomics Platform"/>
            <consortium name="The Broad Institute Genome Sequencing Center for Infectious Disease"/>
            <person name="Wu L."/>
            <person name="Ma J."/>
        </authorList>
    </citation>
    <scope>NUCLEOTIDE SEQUENCE [LARGE SCALE GENOMIC DNA]</scope>
    <source>
        <strain evidence="2">JCM 17458</strain>
    </source>
</reference>
<name>A0ABP8EI68_9MICO</name>
<keyword evidence="2" id="KW-1185">Reference proteome</keyword>
<proteinExistence type="predicted"/>
<evidence type="ECO:0000313" key="1">
    <source>
        <dbReference type="EMBL" id="GAA4283659.1"/>
    </source>
</evidence>
<dbReference type="RefSeq" id="WP_236863738.1">
    <property type="nucleotide sequence ID" value="NZ_BAABAZ010000004.1"/>
</dbReference>
<dbReference type="EMBL" id="BAABAZ010000004">
    <property type="protein sequence ID" value="GAA4283659.1"/>
    <property type="molecule type" value="Genomic_DNA"/>
</dbReference>